<dbReference type="GeneID" id="19134850"/>
<reference evidence="1 2" key="1">
    <citation type="journal article" date="2012" name="PLoS Pathog.">
        <title>Diverse lifestyles and strategies of plant pathogenesis encoded in the genomes of eighteen Dothideomycetes fungi.</title>
        <authorList>
            <person name="Ohm R.A."/>
            <person name="Feau N."/>
            <person name="Henrissat B."/>
            <person name="Schoch C.L."/>
            <person name="Horwitz B.A."/>
            <person name="Barry K.W."/>
            <person name="Condon B.J."/>
            <person name="Copeland A.C."/>
            <person name="Dhillon B."/>
            <person name="Glaser F."/>
            <person name="Hesse C.N."/>
            <person name="Kosti I."/>
            <person name="LaButti K."/>
            <person name="Lindquist E.A."/>
            <person name="Lucas S."/>
            <person name="Salamov A.A."/>
            <person name="Bradshaw R.E."/>
            <person name="Ciuffetti L."/>
            <person name="Hamelin R.C."/>
            <person name="Kema G.H.J."/>
            <person name="Lawrence C."/>
            <person name="Scott J.A."/>
            <person name="Spatafora J.W."/>
            <person name="Turgeon B.G."/>
            <person name="de Wit P.J.G.M."/>
            <person name="Zhong S."/>
            <person name="Goodwin S.B."/>
            <person name="Grigoriev I.V."/>
        </authorList>
    </citation>
    <scope>NUCLEOTIDE SEQUENCE [LARGE SCALE GENOMIC DNA]</scope>
    <source>
        <strain evidence="2">ND90Pr / ATCC 201652</strain>
    </source>
</reference>
<protein>
    <submittedName>
        <fullName evidence="1">Uncharacterized protein</fullName>
    </submittedName>
</protein>
<reference evidence="2" key="2">
    <citation type="journal article" date="2013" name="PLoS Genet.">
        <title>Comparative genome structure, secondary metabolite, and effector coding capacity across Cochliobolus pathogens.</title>
        <authorList>
            <person name="Condon B.J."/>
            <person name="Leng Y."/>
            <person name="Wu D."/>
            <person name="Bushley K.E."/>
            <person name="Ohm R.A."/>
            <person name="Otillar R."/>
            <person name="Martin J."/>
            <person name="Schackwitz W."/>
            <person name="Grimwood J."/>
            <person name="MohdZainudin N."/>
            <person name="Xue C."/>
            <person name="Wang R."/>
            <person name="Manning V.A."/>
            <person name="Dhillon B."/>
            <person name="Tu Z.J."/>
            <person name="Steffenson B.J."/>
            <person name="Salamov A."/>
            <person name="Sun H."/>
            <person name="Lowry S."/>
            <person name="LaButti K."/>
            <person name="Han J."/>
            <person name="Copeland A."/>
            <person name="Lindquist E."/>
            <person name="Barry K."/>
            <person name="Schmutz J."/>
            <person name="Baker S.E."/>
            <person name="Ciuffetti L.M."/>
            <person name="Grigoriev I.V."/>
            <person name="Zhong S."/>
            <person name="Turgeon B.G."/>
        </authorList>
    </citation>
    <scope>NUCLEOTIDE SEQUENCE [LARGE SCALE GENOMIC DNA]</scope>
    <source>
        <strain evidence="2">ND90Pr / ATCC 201652</strain>
    </source>
</reference>
<dbReference type="KEGG" id="bsc:COCSADRAFT_234685"/>
<dbReference type="AlphaFoldDB" id="M2SXP4"/>
<accession>M2SXP4</accession>
<dbReference type="HOGENOM" id="CLU_1660596_0_0_1"/>
<dbReference type="Proteomes" id="UP000016934">
    <property type="component" value="Unassembled WGS sequence"/>
</dbReference>
<proteinExistence type="predicted"/>
<dbReference type="EMBL" id="KB445648">
    <property type="protein sequence ID" value="EMD61711.1"/>
    <property type="molecule type" value="Genomic_DNA"/>
</dbReference>
<keyword evidence="2" id="KW-1185">Reference proteome</keyword>
<dbReference type="RefSeq" id="XP_007702989.1">
    <property type="nucleotide sequence ID" value="XM_007704799.1"/>
</dbReference>
<sequence>MQINSGPTREPSVDRQLLHLLLSLVIFPPAPLLFPGHPYVPPGARLQLCAVAASQPAFVVSELIGTAAAVAVEGGGKGDMESLIFFIAPRISDGKWYEMRVRPDKDVLQSFTQSVYWNTPRQWLCRSVPVRMNGACHMPMASPLALHVLALLVHALLCG</sequence>
<evidence type="ECO:0000313" key="2">
    <source>
        <dbReference type="Proteomes" id="UP000016934"/>
    </source>
</evidence>
<gene>
    <name evidence="1" type="ORF">COCSADRAFT_234685</name>
</gene>
<evidence type="ECO:0000313" key="1">
    <source>
        <dbReference type="EMBL" id="EMD61711.1"/>
    </source>
</evidence>
<name>M2SXP4_COCSN</name>
<organism evidence="1 2">
    <name type="scientific">Cochliobolus sativus (strain ND90Pr / ATCC 201652)</name>
    <name type="common">Common root rot and spot blotch fungus</name>
    <name type="synonym">Bipolaris sorokiniana</name>
    <dbReference type="NCBI Taxonomy" id="665912"/>
    <lineage>
        <taxon>Eukaryota</taxon>
        <taxon>Fungi</taxon>
        <taxon>Dikarya</taxon>
        <taxon>Ascomycota</taxon>
        <taxon>Pezizomycotina</taxon>
        <taxon>Dothideomycetes</taxon>
        <taxon>Pleosporomycetidae</taxon>
        <taxon>Pleosporales</taxon>
        <taxon>Pleosporineae</taxon>
        <taxon>Pleosporaceae</taxon>
        <taxon>Bipolaris</taxon>
    </lineage>
</organism>